<evidence type="ECO:0000256" key="3">
    <source>
        <dbReference type="ARBA" id="ARBA00022490"/>
    </source>
</evidence>
<evidence type="ECO:0000313" key="8">
    <source>
        <dbReference type="EMBL" id="KXZ44613.1"/>
    </source>
</evidence>
<dbReference type="GO" id="GO:0005829">
    <property type="term" value="C:cytosol"/>
    <property type="evidence" value="ECO:0007669"/>
    <property type="project" value="UniProtKB-SubCell"/>
</dbReference>
<accession>A0A150G4A4</accession>
<comment type="similarity">
    <text evidence="2">Belongs to the eIF-2B gamma/epsilon subunits family.</text>
</comment>
<name>A0A150G4A4_GONPE</name>
<evidence type="ECO:0000256" key="2">
    <source>
        <dbReference type="ARBA" id="ARBA00007878"/>
    </source>
</evidence>
<dbReference type="GO" id="GO:0002183">
    <property type="term" value="P:cytoplasmic translational initiation"/>
    <property type="evidence" value="ECO:0007669"/>
    <property type="project" value="TreeGrafter"/>
</dbReference>
<dbReference type="GO" id="GO:0005851">
    <property type="term" value="C:eukaryotic translation initiation factor 2B complex"/>
    <property type="evidence" value="ECO:0007669"/>
    <property type="project" value="TreeGrafter"/>
</dbReference>
<comment type="caution">
    <text evidence="8">The sequence shown here is derived from an EMBL/GenBank/DDBJ whole genome shotgun (WGS) entry which is preliminary data.</text>
</comment>
<dbReference type="AlphaFoldDB" id="A0A150G4A4"/>
<evidence type="ECO:0000313" key="9">
    <source>
        <dbReference type="Proteomes" id="UP000075714"/>
    </source>
</evidence>
<comment type="subcellular location">
    <subcellularLocation>
        <location evidence="1">Cytoplasm</location>
        <location evidence="1">Cytosol</location>
    </subcellularLocation>
</comment>
<dbReference type="InterPro" id="IPR051960">
    <property type="entry name" value="eIF2B_gamma"/>
</dbReference>
<dbReference type="Proteomes" id="UP000075714">
    <property type="component" value="Unassembled WGS sequence"/>
</dbReference>
<dbReference type="PANTHER" id="PTHR45989">
    <property type="entry name" value="TRANSLATION INITIATION FACTOR EIF-2B SUBUNIT GAMMA"/>
    <property type="match status" value="1"/>
</dbReference>
<protein>
    <submittedName>
        <fullName evidence="8">Uncharacterized protein</fullName>
    </submittedName>
</protein>
<keyword evidence="4" id="KW-0396">Initiation factor</keyword>
<gene>
    <name evidence="8" type="ORF">GPECTOR_64g107</name>
</gene>
<sequence length="195" mass="19113">MSPAADTKPSKPPKVGWVGAGGSVLLTAAAPGSGGTGGAGAGAAGGAAGLATAPSTEVQTDAASDLRFSLLVSELPGSHFMSMSHGPAGLSAPESLLRVQLAYGEVNREVGDPGVALKLSGLRPGRFDNIVPPSASLGNKATVGAGCILGEGCAVGDKSSIKRSVLAAGCSEGPFHTHPDNPLPQSSVSFCPRTE</sequence>
<keyword evidence="9" id="KW-1185">Reference proteome</keyword>
<evidence type="ECO:0000256" key="1">
    <source>
        <dbReference type="ARBA" id="ARBA00004514"/>
    </source>
</evidence>
<dbReference type="SUPFAM" id="SSF51161">
    <property type="entry name" value="Trimeric LpxA-like enzymes"/>
    <property type="match status" value="1"/>
</dbReference>
<keyword evidence="3" id="KW-0963">Cytoplasm</keyword>
<reference evidence="9" key="1">
    <citation type="journal article" date="2016" name="Nat. Commun.">
        <title>The Gonium pectorale genome demonstrates co-option of cell cycle regulation during the evolution of multicellularity.</title>
        <authorList>
            <person name="Hanschen E.R."/>
            <person name="Marriage T.N."/>
            <person name="Ferris P.J."/>
            <person name="Hamaji T."/>
            <person name="Toyoda A."/>
            <person name="Fujiyama A."/>
            <person name="Neme R."/>
            <person name="Noguchi H."/>
            <person name="Minakuchi Y."/>
            <person name="Suzuki M."/>
            <person name="Kawai-Toyooka H."/>
            <person name="Smith D.R."/>
            <person name="Sparks H."/>
            <person name="Anderson J."/>
            <person name="Bakaric R."/>
            <person name="Luria V."/>
            <person name="Karger A."/>
            <person name="Kirschner M.W."/>
            <person name="Durand P.M."/>
            <person name="Michod R.E."/>
            <person name="Nozaki H."/>
            <person name="Olson B.J."/>
        </authorList>
    </citation>
    <scope>NUCLEOTIDE SEQUENCE [LARGE SCALE GENOMIC DNA]</scope>
    <source>
        <strain evidence="9">NIES-2863</strain>
    </source>
</reference>
<dbReference type="GO" id="GO:0005085">
    <property type="term" value="F:guanyl-nucleotide exchange factor activity"/>
    <property type="evidence" value="ECO:0007669"/>
    <property type="project" value="TreeGrafter"/>
</dbReference>
<organism evidence="8 9">
    <name type="scientific">Gonium pectorale</name>
    <name type="common">Green alga</name>
    <dbReference type="NCBI Taxonomy" id="33097"/>
    <lineage>
        <taxon>Eukaryota</taxon>
        <taxon>Viridiplantae</taxon>
        <taxon>Chlorophyta</taxon>
        <taxon>core chlorophytes</taxon>
        <taxon>Chlorophyceae</taxon>
        <taxon>CS clade</taxon>
        <taxon>Chlamydomonadales</taxon>
        <taxon>Volvocaceae</taxon>
        <taxon>Gonium</taxon>
    </lineage>
</organism>
<dbReference type="GO" id="GO:0003743">
    <property type="term" value="F:translation initiation factor activity"/>
    <property type="evidence" value="ECO:0007669"/>
    <property type="project" value="TreeGrafter"/>
</dbReference>
<evidence type="ECO:0000256" key="7">
    <source>
        <dbReference type="SAM" id="MobiDB-lite"/>
    </source>
</evidence>
<feature type="region of interest" description="Disordered" evidence="7">
    <location>
        <begin position="173"/>
        <end position="195"/>
    </location>
</feature>
<keyword evidence="5" id="KW-0648">Protein biosynthesis</keyword>
<dbReference type="PANTHER" id="PTHR45989:SF1">
    <property type="entry name" value="TRANSLATION INITIATION FACTOR EIF-2B SUBUNIT GAMMA"/>
    <property type="match status" value="1"/>
</dbReference>
<dbReference type="InterPro" id="IPR011004">
    <property type="entry name" value="Trimer_LpxA-like_sf"/>
</dbReference>
<dbReference type="STRING" id="33097.A0A150G4A4"/>
<proteinExistence type="inferred from homology"/>
<dbReference type="EMBL" id="LSYV01000065">
    <property type="protein sequence ID" value="KXZ44613.1"/>
    <property type="molecule type" value="Genomic_DNA"/>
</dbReference>
<evidence type="ECO:0000256" key="4">
    <source>
        <dbReference type="ARBA" id="ARBA00022540"/>
    </source>
</evidence>
<evidence type="ECO:0000256" key="6">
    <source>
        <dbReference type="ARBA" id="ARBA00046432"/>
    </source>
</evidence>
<dbReference type="OrthoDB" id="10250549at2759"/>
<comment type="subunit">
    <text evidence="6">Component of the translation initiation factor 2B (eIF2B) complex which is a heterodecamer of two sets of five different subunits: alpha, beta, gamma, delta and epsilon. Subunits alpha, beta and delta comprise a regulatory subcomplex and subunits epsilon and gamma comprise a catalytic subcomplex. Within the complex, the hexameric regulatory complex resides at the center, with the two heterodimeric catalytic subcomplexes bound on opposite sides.</text>
</comment>
<evidence type="ECO:0000256" key="5">
    <source>
        <dbReference type="ARBA" id="ARBA00022917"/>
    </source>
</evidence>